<keyword evidence="3" id="KW-1185">Reference proteome</keyword>
<dbReference type="EMBL" id="JBBPBN010000022">
    <property type="protein sequence ID" value="KAK9013126.1"/>
    <property type="molecule type" value="Genomic_DNA"/>
</dbReference>
<accession>A0ABR2RJM7</accession>
<keyword evidence="1" id="KW-1133">Transmembrane helix</keyword>
<protein>
    <submittedName>
        <fullName evidence="2">Uncharacterized protein</fullName>
    </submittedName>
</protein>
<reference evidence="2 3" key="1">
    <citation type="journal article" date="2024" name="G3 (Bethesda)">
        <title>Genome assembly of Hibiscus sabdariffa L. provides insights into metabolisms of medicinal natural products.</title>
        <authorList>
            <person name="Kim T."/>
        </authorList>
    </citation>
    <scope>NUCLEOTIDE SEQUENCE [LARGE SCALE GENOMIC DNA]</scope>
    <source>
        <strain evidence="2">TK-2024</strain>
        <tissue evidence="2">Old leaves</tissue>
    </source>
</reference>
<evidence type="ECO:0000313" key="3">
    <source>
        <dbReference type="Proteomes" id="UP001396334"/>
    </source>
</evidence>
<name>A0ABR2RJM7_9ROSI</name>
<dbReference type="PANTHER" id="PTHR38225:SF4">
    <property type="entry name" value="PROTEIN, PUTATIVE-RELATED"/>
    <property type="match status" value="1"/>
</dbReference>
<sequence length="133" mass="15103">MTMASSSSSFPSTFAMISPSSKHCARRLRAIRVRAQSFRGDGPNNRVDANMSVLRERIEEVKMREKVEKCWRSCYDKYGWNYAAGHDYKAKRDGQYLSELFQLLGLVGATVGFTCFSGTLLLCLVSLFLHFDQ</sequence>
<gene>
    <name evidence="2" type="ORF">V6N11_041146</name>
</gene>
<dbReference type="Proteomes" id="UP001396334">
    <property type="component" value="Unassembled WGS sequence"/>
</dbReference>
<keyword evidence="1" id="KW-0812">Transmembrane</keyword>
<proteinExistence type="predicted"/>
<dbReference type="PANTHER" id="PTHR38225">
    <property type="entry name" value="PROTEIN, PUTATIVE-RELATED"/>
    <property type="match status" value="1"/>
</dbReference>
<evidence type="ECO:0000256" key="1">
    <source>
        <dbReference type="SAM" id="Phobius"/>
    </source>
</evidence>
<evidence type="ECO:0000313" key="2">
    <source>
        <dbReference type="EMBL" id="KAK9013126.1"/>
    </source>
</evidence>
<keyword evidence="1" id="KW-0472">Membrane</keyword>
<comment type="caution">
    <text evidence="2">The sequence shown here is derived from an EMBL/GenBank/DDBJ whole genome shotgun (WGS) entry which is preliminary data.</text>
</comment>
<feature type="transmembrane region" description="Helical" evidence="1">
    <location>
        <begin position="100"/>
        <end position="129"/>
    </location>
</feature>
<organism evidence="2 3">
    <name type="scientific">Hibiscus sabdariffa</name>
    <name type="common">roselle</name>
    <dbReference type="NCBI Taxonomy" id="183260"/>
    <lineage>
        <taxon>Eukaryota</taxon>
        <taxon>Viridiplantae</taxon>
        <taxon>Streptophyta</taxon>
        <taxon>Embryophyta</taxon>
        <taxon>Tracheophyta</taxon>
        <taxon>Spermatophyta</taxon>
        <taxon>Magnoliopsida</taxon>
        <taxon>eudicotyledons</taxon>
        <taxon>Gunneridae</taxon>
        <taxon>Pentapetalae</taxon>
        <taxon>rosids</taxon>
        <taxon>malvids</taxon>
        <taxon>Malvales</taxon>
        <taxon>Malvaceae</taxon>
        <taxon>Malvoideae</taxon>
        <taxon>Hibiscus</taxon>
    </lineage>
</organism>